<evidence type="ECO:0000313" key="1">
    <source>
        <dbReference type="EMBL" id="KAK0492282.1"/>
    </source>
</evidence>
<keyword evidence="2" id="KW-1185">Reference proteome</keyword>
<proteinExistence type="predicted"/>
<name>A0AA39UJS0_9AGAR</name>
<gene>
    <name evidence="1" type="ORF">EDD18DRAFT_1357945</name>
</gene>
<organism evidence="1 2">
    <name type="scientific">Armillaria luteobubalina</name>
    <dbReference type="NCBI Taxonomy" id="153913"/>
    <lineage>
        <taxon>Eukaryota</taxon>
        <taxon>Fungi</taxon>
        <taxon>Dikarya</taxon>
        <taxon>Basidiomycota</taxon>
        <taxon>Agaricomycotina</taxon>
        <taxon>Agaricomycetes</taxon>
        <taxon>Agaricomycetidae</taxon>
        <taxon>Agaricales</taxon>
        <taxon>Marasmiineae</taxon>
        <taxon>Physalacriaceae</taxon>
        <taxon>Armillaria</taxon>
    </lineage>
</organism>
<evidence type="ECO:0000313" key="2">
    <source>
        <dbReference type="Proteomes" id="UP001175228"/>
    </source>
</evidence>
<dbReference type="EMBL" id="JAUEPU010000030">
    <property type="protein sequence ID" value="KAK0492282.1"/>
    <property type="molecule type" value="Genomic_DNA"/>
</dbReference>
<comment type="caution">
    <text evidence="1">The sequence shown here is derived from an EMBL/GenBank/DDBJ whole genome shotgun (WGS) entry which is preliminary data.</text>
</comment>
<dbReference type="SUPFAM" id="SSF52047">
    <property type="entry name" value="RNI-like"/>
    <property type="match status" value="1"/>
</dbReference>
<accession>A0AA39UJS0</accession>
<protein>
    <submittedName>
        <fullName evidence="1">Uncharacterized protein</fullName>
    </submittedName>
</protein>
<dbReference type="Proteomes" id="UP001175228">
    <property type="component" value="Unassembled WGS sequence"/>
</dbReference>
<reference evidence="1" key="1">
    <citation type="submission" date="2023-06" db="EMBL/GenBank/DDBJ databases">
        <authorList>
            <consortium name="Lawrence Berkeley National Laboratory"/>
            <person name="Ahrendt S."/>
            <person name="Sahu N."/>
            <person name="Indic B."/>
            <person name="Wong-Bajracharya J."/>
            <person name="Merenyi Z."/>
            <person name="Ke H.-M."/>
            <person name="Monk M."/>
            <person name="Kocsube S."/>
            <person name="Drula E."/>
            <person name="Lipzen A."/>
            <person name="Balint B."/>
            <person name="Henrissat B."/>
            <person name="Andreopoulos B."/>
            <person name="Martin F.M."/>
            <person name="Harder C.B."/>
            <person name="Rigling D."/>
            <person name="Ford K.L."/>
            <person name="Foster G.D."/>
            <person name="Pangilinan J."/>
            <person name="Papanicolaou A."/>
            <person name="Barry K."/>
            <person name="LaButti K."/>
            <person name="Viragh M."/>
            <person name="Koriabine M."/>
            <person name="Yan M."/>
            <person name="Riley R."/>
            <person name="Champramary S."/>
            <person name="Plett K.L."/>
            <person name="Tsai I.J."/>
            <person name="Slot J."/>
            <person name="Sipos G."/>
            <person name="Plett J."/>
            <person name="Nagy L.G."/>
            <person name="Grigoriev I.V."/>
        </authorList>
    </citation>
    <scope>NUCLEOTIDE SEQUENCE</scope>
    <source>
        <strain evidence="1">HWK02</strain>
    </source>
</reference>
<sequence length="415" mass="48025">MTLSSPQSNPKTMVPTIFFKLYLTLGQDQAYSCRDLYTHIQSSPSVLRALARLDQRAFPLLGARGEGNELVIDDPNSSILGRDQFFRILVQQLKDPQLPISHLKLSGLNWFNVPNVNSWRGALTSFPNVSSLFLNGVTCEELHFLAMIRSFPVLTHLRLDENKIRTYELIRNLGVENIESRLANTEEVRGNQRGPELISLYIGITTVSDRIVLDLLTTRNSPVALRHLRELIIRDYSNIVRDISFACRLNMLLELTTDLFDLDLDNIKITRSLPLLHIPNLHWFRFTVHLNHAYQMDKAIFWWIDTLIHLPRENQLKMITVTVEVDALPNGTPFPRDISAWMALDRAMCRDEIQLEELFFKVCAPDTNDGRIYRWICTQCLPVSRQRYASRFTEDDPCFTLLNDRHQVVDLKDFM</sequence>
<dbReference type="AlphaFoldDB" id="A0AA39UJS0"/>